<evidence type="ECO:0000256" key="2">
    <source>
        <dbReference type="SAM" id="MobiDB-lite"/>
    </source>
</evidence>
<dbReference type="AlphaFoldDB" id="B3E9S2"/>
<gene>
    <name evidence="6" type="ordered locus">Glov_1632</name>
</gene>
<proteinExistence type="predicted"/>
<dbReference type="Gene3D" id="2.40.30.170">
    <property type="match status" value="1"/>
</dbReference>
<keyword evidence="3" id="KW-0812">Transmembrane</keyword>
<feature type="domain" description="CusB-like beta-barrel" evidence="5">
    <location>
        <begin position="263"/>
        <end position="304"/>
    </location>
</feature>
<evidence type="ECO:0000256" key="3">
    <source>
        <dbReference type="SAM" id="Phobius"/>
    </source>
</evidence>
<feature type="region of interest" description="Disordered" evidence="2">
    <location>
        <begin position="1"/>
        <end position="23"/>
    </location>
</feature>
<feature type="domain" description="Multidrug resistance protein MdtA-like barrel-sandwich hybrid" evidence="4">
    <location>
        <begin position="73"/>
        <end position="257"/>
    </location>
</feature>
<dbReference type="Gene3D" id="1.10.287.470">
    <property type="entry name" value="Helix hairpin bin"/>
    <property type="match status" value="1"/>
</dbReference>
<reference evidence="6 7" key="1">
    <citation type="submission" date="2008-05" db="EMBL/GenBank/DDBJ databases">
        <title>Complete sequence of chromosome of Geobacter lovleyi SZ.</title>
        <authorList>
            <consortium name="US DOE Joint Genome Institute"/>
            <person name="Lucas S."/>
            <person name="Copeland A."/>
            <person name="Lapidus A."/>
            <person name="Glavina del Rio T."/>
            <person name="Dalin E."/>
            <person name="Tice H."/>
            <person name="Bruce D."/>
            <person name="Goodwin L."/>
            <person name="Pitluck S."/>
            <person name="Chertkov O."/>
            <person name="Meincke L."/>
            <person name="Brettin T."/>
            <person name="Detter J.C."/>
            <person name="Han C."/>
            <person name="Tapia R."/>
            <person name="Kuske C.R."/>
            <person name="Schmutz J."/>
            <person name="Larimer F."/>
            <person name="Land M."/>
            <person name="Hauser L."/>
            <person name="Kyrpides N."/>
            <person name="Mikhailova N."/>
            <person name="Sung Y."/>
            <person name="Fletcher K.E."/>
            <person name="Ritalahti K.M."/>
            <person name="Loeffler F.E."/>
            <person name="Richardson P."/>
        </authorList>
    </citation>
    <scope>NUCLEOTIDE SEQUENCE [LARGE SCALE GENOMIC DNA]</scope>
    <source>
        <strain evidence="7">ATCC BAA-1151 / DSM 17278 / SZ</strain>
    </source>
</reference>
<dbReference type="eggNOG" id="COG1566">
    <property type="taxonomic scope" value="Bacteria"/>
</dbReference>
<dbReference type="Gene3D" id="2.40.50.100">
    <property type="match status" value="1"/>
</dbReference>
<keyword evidence="3" id="KW-0472">Membrane</keyword>
<comment type="subcellular location">
    <subcellularLocation>
        <location evidence="1">Cell envelope</location>
    </subcellularLocation>
</comment>
<evidence type="ECO:0000313" key="6">
    <source>
        <dbReference type="EMBL" id="ACD95348.1"/>
    </source>
</evidence>
<dbReference type="InterPro" id="IPR058625">
    <property type="entry name" value="MdtA-like_BSH"/>
</dbReference>
<evidence type="ECO:0000259" key="4">
    <source>
        <dbReference type="Pfam" id="PF25917"/>
    </source>
</evidence>
<sequence length="368" mass="40465">MHEEDLKPASLPDTEEQATVPSDKKLLTRQRKAALILISILLLGAWFGARWFMKSRTHLSTDNAFIEAHIHPVTPRVDGTVTTVLVRDNQLVKKGDLLVMLDANDYRVAVDKAEAELGIARNETSGDRLQVAASRAAVQSARIQRDQAELDLKRGTALFGKEVIPREQLDRLQTAQQLSEARLKQAEESLKKDQAIAGISGESTNKARIRKQQAALEENRLKLGYTRIVAPVDGYITRKGVEVGATVQPGQALMAVVPLSNTWITANYKESQLTHIKPGQQVTFRVDSYPGQTFKGTVDSIMAGTGAAFSLLPPENATGNYVKVVQRIPVKIKIDSSSDPRHLLRVGMSVEPTVLTGRTASDIMKELF</sequence>
<dbReference type="KEGG" id="glo:Glov_1632"/>
<dbReference type="OrthoDB" id="9811754at2"/>
<keyword evidence="7" id="KW-1185">Reference proteome</keyword>
<accession>B3E9S2</accession>
<evidence type="ECO:0000256" key="1">
    <source>
        <dbReference type="ARBA" id="ARBA00004196"/>
    </source>
</evidence>
<dbReference type="STRING" id="398767.Glov_1632"/>
<organism evidence="6 7">
    <name type="scientific">Trichlorobacter lovleyi (strain ATCC BAA-1151 / DSM 17278 / SZ)</name>
    <name type="common">Geobacter lovleyi</name>
    <dbReference type="NCBI Taxonomy" id="398767"/>
    <lineage>
        <taxon>Bacteria</taxon>
        <taxon>Pseudomonadati</taxon>
        <taxon>Thermodesulfobacteriota</taxon>
        <taxon>Desulfuromonadia</taxon>
        <taxon>Geobacterales</taxon>
        <taxon>Geobacteraceae</taxon>
        <taxon>Trichlorobacter</taxon>
    </lineage>
</organism>
<dbReference type="PANTHER" id="PTHR30386:SF19">
    <property type="entry name" value="MULTIDRUG EXPORT PROTEIN EMRA-RELATED"/>
    <property type="match status" value="1"/>
</dbReference>
<dbReference type="PANTHER" id="PTHR30386">
    <property type="entry name" value="MEMBRANE FUSION SUBUNIT OF EMRAB-TOLC MULTIDRUG EFFLUX PUMP"/>
    <property type="match status" value="1"/>
</dbReference>
<dbReference type="Pfam" id="PF25917">
    <property type="entry name" value="BSH_RND"/>
    <property type="match status" value="1"/>
</dbReference>
<evidence type="ECO:0000259" key="5">
    <source>
        <dbReference type="Pfam" id="PF25954"/>
    </source>
</evidence>
<dbReference type="GO" id="GO:0055085">
    <property type="term" value="P:transmembrane transport"/>
    <property type="evidence" value="ECO:0007669"/>
    <property type="project" value="InterPro"/>
</dbReference>
<dbReference type="Proteomes" id="UP000002420">
    <property type="component" value="Chromosome"/>
</dbReference>
<dbReference type="InterPro" id="IPR050739">
    <property type="entry name" value="MFP"/>
</dbReference>
<evidence type="ECO:0000313" key="7">
    <source>
        <dbReference type="Proteomes" id="UP000002420"/>
    </source>
</evidence>
<name>B3E9S2_TRIL1</name>
<dbReference type="SUPFAM" id="SSF111369">
    <property type="entry name" value="HlyD-like secretion proteins"/>
    <property type="match status" value="2"/>
</dbReference>
<keyword evidence="3" id="KW-1133">Transmembrane helix</keyword>
<dbReference type="EMBL" id="CP001089">
    <property type="protein sequence ID" value="ACD95348.1"/>
    <property type="molecule type" value="Genomic_DNA"/>
</dbReference>
<dbReference type="Pfam" id="PF25954">
    <property type="entry name" value="Beta-barrel_RND_2"/>
    <property type="match status" value="1"/>
</dbReference>
<dbReference type="HOGENOM" id="CLU_018816_15_1_7"/>
<dbReference type="RefSeq" id="WP_012469690.1">
    <property type="nucleotide sequence ID" value="NC_010814.1"/>
</dbReference>
<dbReference type="InterPro" id="IPR058792">
    <property type="entry name" value="Beta-barrel_RND_2"/>
</dbReference>
<dbReference type="GO" id="GO:0030313">
    <property type="term" value="C:cell envelope"/>
    <property type="evidence" value="ECO:0007669"/>
    <property type="project" value="UniProtKB-SubCell"/>
</dbReference>
<protein>
    <submittedName>
        <fullName evidence="6">Secretion protein HlyD family protein</fullName>
    </submittedName>
</protein>
<feature type="transmembrane region" description="Helical" evidence="3">
    <location>
        <begin position="33"/>
        <end position="53"/>
    </location>
</feature>